<evidence type="ECO:0000313" key="1">
    <source>
        <dbReference type="EMBL" id="ACL29372.1"/>
    </source>
</evidence>
<dbReference type="KEGG" id="bla:BLA_1084"/>
<sequence>MVPELQISFFDPVTRKTYRTDYLWRLADGRAIVGEFDGMEKYVNPQMVGSKTIEQRVLAERERDEALRRCGVSQIVHFSYNDVMHPDQLRRKLEQAGVPYVS</sequence>
<dbReference type="AlphaFoldDB" id="B8DTP3"/>
<keyword evidence="1" id="KW-0456">Lyase</keyword>
<protein>
    <submittedName>
        <fullName evidence="1">CTP synthase (UTP-ammonia lyase)</fullName>
    </submittedName>
</protein>
<organism evidence="1 2">
    <name type="scientific">Bifidobacterium animalis subsp. lactis (strain AD011)</name>
    <dbReference type="NCBI Taxonomy" id="442563"/>
    <lineage>
        <taxon>Bacteria</taxon>
        <taxon>Bacillati</taxon>
        <taxon>Actinomycetota</taxon>
        <taxon>Actinomycetes</taxon>
        <taxon>Bifidobacteriales</taxon>
        <taxon>Bifidobacteriaceae</taxon>
        <taxon>Bifidobacterium</taxon>
    </lineage>
</organism>
<dbReference type="Proteomes" id="UP000002456">
    <property type="component" value="Chromosome"/>
</dbReference>
<evidence type="ECO:0000313" key="2">
    <source>
        <dbReference type="Proteomes" id="UP000002456"/>
    </source>
</evidence>
<dbReference type="EMBL" id="CP001213">
    <property type="protein sequence ID" value="ACL29372.1"/>
    <property type="molecule type" value="Genomic_DNA"/>
</dbReference>
<reference evidence="1 2" key="1">
    <citation type="journal article" date="2009" name="J. Bacteriol.">
        <title>Genome sequence of the probiotic bacterium Bifidobacterium animalis subsp. lactis AD011.</title>
        <authorList>
            <person name="Kim J.F."/>
            <person name="Jeong H."/>
            <person name="Yu D.S."/>
            <person name="Choi S.-H."/>
            <person name="Hur C.-G."/>
            <person name="Park M.-S."/>
            <person name="Yoon S.H."/>
            <person name="Kim D.-W."/>
            <person name="Ji G.E."/>
            <person name="Park H.-S."/>
            <person name="Oh T.K."/>
        </authorList>
    </citation>
    <scope>NUCLEOTIDE SEQUENCE [LARGE SCALE GENOMIC DNA]</scope>
    <source>
        <strain evidence="1 2">AD011</strain>
    </source>
</reference>
<keyword evidence="2" id="KW-1185">Reference proteome</keyword>
<gene>
    <name evidence="1" type="ordered locus">BLA_1084</name>
</gene>
<dbReference type="STRING" id="442563.BLA_1084"/>
<proteinExistence type="predicted"/>
<accession>B8DTP3</accession>
<dbReference type="GO" id="GO:0016829">
    <property type="term" value="F:lyase activity"/>
    <property type="evidence" value="ECO:0007669"/>
    <property type="project" value="UniProtKB-KW"/>
</dbReference>
<name>B8DTP3_BIFA0</name>
<dbReference type="HOGENOM" id="CLU_052626_4_2_11"/>